<name>A0ACC0YJM1_9ROSI</name>
<comment type="caution">
    <text evidence="1">The sequence shown here is derived from an EMBL/GenBank/DDBJ whole genome shotgun (WGS) entry which is preliminary data.</text>
</comment>
<organism evidence="1 2">
    <name type="scientific">Pistacia integerrima</name>
    <dbReference type="NCBI Taxonomy" id="434235"/>
    <lineage>
        <taxon>Eukaryota</taxon>
        <taxon>Viridiplantae</taxon>
        <taxon>Streptophyta</taxon>
        <taxon>Embryophyta</taxon>
        <taxon>Tracheophyta</taxon>
        <taxon>Spermatophyta</taxon>
        <taxon>Magnoliopsida</taxon>
        <taxon>eudicotyledons</taxon>
        <taxon>Gunneridae</taxon>
        <taxon>Pentapetalae</taxon>
        <taxon>rosids</taxon>
        <taxon>malvids</taxon>
        <taxon>Sapindales</taxon>
        <taxon>Anacardiaceae</taxon>
        <taxon>Pistacia</taxon>
    </lineage>
</organism>
<proteinExistence type="predicted"/>
<dbReference type="Proteomes" id="UP001163603">
    <property type="component" value="Chromosome 6"/>
</dbReference>
<sequence length="168" mass="18644">MEKSLQKWVCSKKTQNTTPSAEEKKIKVVLKYNAHCEHCNSELEKCIKKYSKGISGVVLNKNLSLAIVEGVFDVRRLVEHIWQEVSKRVQIVSKESAGKTRAKIGSEETAGKTRAKIVSEGTAAETRPKGSAVDARDVWSSSDDEESETVKKVDRQVKKKSVSLIGRA</sequence>
<reference evidence="2" key="1">
    <citation type="journal article" date="2023" name="G3 (Bethesda)">
        <title>Genome assembly and association tests identify interacting loci associated with vigor, precocity, and sex in interspecific pistachio rootstocks.</title>
        <authorList>
            <person name="Palmer W."/>
            <person name="Jacygrad E."/>
            <person name="Sagayaradj S."/>
            <person name="Cavanaugh K."/>
            <person name="Han R."/>
            <person name="Bertier L."/>
            <person name="Beede B."/>
            <person name="Kafkas S."/>
            <person name="Golino D."/>
            <person name="Preece J."/>
            <person name="Michelmore R."/>
        </authorList>
    </citation>
    <scope>NUCLEOTIDE SEQUENCE [LARGE SCALE GENOMIC DNA]</scope>
</reference>
<evidence type="ECO:0000313" key="2">
    <source>
        <dbReference type="Proteomes" id="UP001163603"/>
    </source>
</evidence>
<gene>
    <name evidence="1" type="ORF">Pint_23755</name>
</gene>
<keyword evidence="2" id="KW-1185">Reference proteome</keyword>
<protein>
    <submittedName>
        <fullName evidence="1">Uncharacterized protein</fullName>
    </submittedName>
</protein>
<evidence type="ECO:0000313" key="1">
    <source>
        <dbReference type="EMBL" id="KAJ0037772.1"/>
    </source>
</evidence>
<accession>A0ACC0YJM1</accession>
<dbReference type="EMBL" id="CM047741">
    <property type="protein sequence ID" value="KAJ0037772.1"/>
    <property type="molecule type" value="Genomic_DNA"/>
</dbReference>